<evidence type="ECO:0000256" key="1">
    <source>
        <dbReference type="ARBA" id="ARBA00004141"/>
    </source>
</evidence>
<evidence type="ECO:0000313" key="7">
    <source>
        <dbReference type="EMBL" id="OAA86890.1"/>
    </source>
</evidence>
<feature type="transmembrane region" description="Helical" evidence="6">
    <location>
        <begin position="30"/>
        <end position="47"/>
    </location>
</feature>
<accession>A0A168NTV0</accession>
<dbReference type="PANTHER" id="PTHR43243:SF4">
    <property type="entry name" value="CATIONIC AMINO ACID TRANSPORTER 4"/>
    <property type="match status" value="1"/>
</dbReference>
<feature type="transmembrane region" description="Helical" evidence="6">
    <location>
        <begin position="252"/>
        <end position="276"/>
    </location>
</feature>
<keyword evidence="3 6" id="KW-0812">Transmembrane</keyword>
<feature type="transmembrane region" description="Helical" evidence="6">
    <location>
        <begin position="89"/>
        <end position="107"/>
    </location>
</feature>
<dbReference type="Pfam" id="PF13520">
    <property type="entry name" value="AA_permease_2"/>
    <property type="match status" value="1"/>
</dbReference>
<feature type="transmembrane region" description="Helical" evidence="6">
    <location>
        <begin position="373"/>
        <end position="393"/>
    </location>
</feature>
<sequence>MNILKKKPIDQLMDSVKKTDLKRNLKARDIAALGIGAVVGVGIFVATGEGAHAAGPAIIVSFILAGIVACLCGLCYCELVTMFPVAGSTYSYAYIAFGEFVAMIIGWCLTAEYSVAASAVASGWSGTFRGILQSVGITLPQAISASPSKGGIIDLPAVLIILILTALLCYGMSESAKVNDIIVGVKIFIILLFIILGVSHIHIANYKPFMPYSWKGVFTGASTVFFSFLGFDAIATSAEEAEDPKKGVSRGIILCLMVVCFLYVSVAAVLTGIVPYKDIISENALPAALQRIRINWGSALVGVGAILGMISTMIAVLYGQVRVFMAMSRDGLIPEAFCKIHRTHKTPYIATIIAGSIAAAIAGFLPLDIIMEFVSIGTLLSFMLVSAGVIYLRKAMPEIERRFKCPGVPFTPIVTILCCLALLVSMRAVTWIGFCVWLVIGIVVYFTYGRFHSVVQKEEPKVFRQLNSK</sequence>
<comment type="subcellular location">
    <subcellularLocation>
        <location evidence="1">Membrane</location>
        <topology evidence="1">Multi-pass membrane protein</topology>
    </subcellularLocation>
</comment>
<feature type="transmembrane region" description="Helical" evidence="6">
    <location>
        <begin position="405"/>
        <end position="424"/>
    </location>
</feature>
<dbReference type="Proteomes" id="UP000077407">
    <property type="component" value="Unassembled WGS sequence"/>
</dbReference>
<name>A0A168NTV0_9CLOT</name>
<dbReference type="PATRIC" id="fig|1538.10.peg.1885"/>
<dbReference type="Gene3D" id="1.20.1740.10">
    <property type="entry name" value="Amino acid/polyamine transporter I"/>
    <property type="match status" value="1"/>
</dbReference>
<evidence type="ECO:0000256" key="5">
    <source>
        <dbReference type="ARBA" id="ARBA00023136"/>
    </source>
</evidence>
<keyword evidence="5 6" id="KW-0472">Membrane</keyword>
<gene>
    <name evidence="7" type="primary">yhdG_3</name>
    <name evidence="7" type="ORF">WY13_02284</name>
</gene>
<evidence type="ECO:0000256" key="4">
    <source>
        <dbReference type="ARBA" id="ARBA00022989"/>
    </source>
</evidence>
<proteinExistence type="predicted"/>
<feature type="transmembrane region" description="Helical" evidence="6">
    <location>
        <begin position="53"/>
        <end position="77"/>
    </location>
</feature>
<feature type="transmembrane region" description="Helical" evidence="6">
    <location>
        <begin position="212"/>
        <end position="231"/>
    </location>
</feature>
<organism evidence="7 8">
    <name type="scientific">Clostridium ljungdahlii</name>
    <dbReference type="NCBI Taxonomy" id="1538"/>
    <lineage>
        <taxon>Bacteria</taxon>
        <taxon>Bacillati</taxon>
        <taxon>Bacillota</taxon>
        <taxon>Clostridia</taxon>
        <taxon>Eubacteriales</taxon>
        <taxon>Clostridiaceae</taxon>
        <taxon>Clostridium</taxon>
    </lineage>
</organism>
<protein>
    <submittedName>
        <fullName evidence="7">Putative amino acid permease YhdG</fullName>
    </submittedName>
</protein>
<dbReference type="EMBL" id="LITT01000023">
    <property type="protein sequence ID" value="OAA86890.1"/>
    <property type="molecule type" value="Genomic_DNA"/>
</dbReference>
<dbReference type="OrthoDB" id="1806975at2"/>
<comment type="caution">
    <text evidence="7">The sequence shown here is derived from an EMBL/GenBank/DDBJ whole genome shotgun (WGS) entry which is preliminary data.</text>
</comment>
<dbReference type="GO" id="GO:0016020">
    <property type="term" value="C:membrane"/>
    <property type="evidence" value="ECO:0007669"/>
    <property type="project" value="UniProtKB-SubCell"/>
</dbReference>
<dbReference type="GO" id="GO:0015171">
    <property type="term" value="F:amino acid transmembrane transporter activity"/>
    <property type="evidence" value="ECO:0007669"/>
    <property type="project" value="TreeGrafter"/>
</dbReference>
<evidence type="ECO:0000256" key="2">
    <source>
        <dbReference type="ARBA" id="ARBA00022448"/>
    </source>
</evidence>
<feature type="transmembrane region" description="Helical" evidence="6">
    <location>
        <begin position="183"/>
        <end position="206"/>
    </location>
</feature>
<feature type="transmembrane region" description="Helical" evidence="6">
    <location>
        <begin position="152"/>
        <end position="171"/>
    </location>
</feature>
<feature type="transmembrane region" description="Helical" evidence="6">
    <location>
        <begin position="430"/>
        <end position="448"/>
    </location>
</feature>
<feature type="transmembrane region" description="Helical" evidence="6">
    <location>
        <begin position="348"/>
        <end position="367"/>
    </location>
</feature>
<feature type="transmembrane region" description="Helical" evidence="6">
    <location>
        <begin position="296"/>
        <end position="319"/>
    </location>
</feature>
<dbReference type="PANTHER" id="PTHR43243">
    <property type="entry name" value="INNER MEMBRANE TRANSPORTER YGJI-RELATED"/>
    <property type="match status" value="1"/>
</dbReference>
<dbReference type="RefSeq" id="WP_063555711.1">
    <property type="nucleotide sequence ID" value="NZ_LITT01000023.1"/>
</dbReference>
<dbReference type="PIRSF" id="PIRSF006060">
    <property type="entry name" value="AA_transporter"/>
    <property type="match status" value="1"/>
</dbReference>
<evidence type="ECO:0000256" key="3">
    <source>
        <dbReference type="ARBA" id="ARBA00022692"/>
    </source>
</evidence>
<reference evidence="7 8" key="1">
    <citation type="journal article" date="2015" name="Biotechnol. Bioeng.">
        <title>Genome sequence and phenotypic characterization of Caulobacter segnis.</title>
        <authorList>
            <person name="Patel S."/>
            <person name="Fletcher B."/>
            <person name="Scott D.C."/>
            <person name="Ely B."/>
        </authorList>
    </citation>
    <scope>NUCLEOTIDE SEQUENCE [LARGE SCALE GENOMIC DNA]</scope>
    <source>
        <strain evidence="7 8">ERI-2</strain>
    </source>
</reference>
<dbReference type="InterPro" id="IPR002293">
    <property type="entry name" value="AA/rel_permease1"/>
</dbReference>
<dbReference type="AlphaFoldDB" id="A0A168NTV0"/>
<evidence type="ECO:0000313" key="8">
    <source>
        <dbReference type="Proteomes" id="UP000077407"/>
    </source>
</evidence>
<evidence type="ECO:0000256" key="6">
    <source>
        <dbReference type="SAM" id="Phobius"/>
    </source>
</evidence>
<keyword evidence="2" id="KW-0813">Transport</keyword>
<keyword evidence="4 6" id="KW-1133">Transmembrane helix</keyword>